<evidence type="ECO:0000313" key="12">
    <source>
        <dbReference type="EMBL" id="KAG1564369.1"/>
    </source>
</evidence>
<organism evidence="12 13">
    <name type="scientific">Rhizopus delemar</name>
    <dbReference type="NCBI Taxonomy" id="936053"/>
    <lineage>
        <taxon>Eukaryota</taxon>
        <taxon>Fungi</taxon>
        <taxon>Fungi incertae sedis</taxon>
        <taxon>Mucoromycota</taxon>
        <taxon>Mucoromycotina</taxon>
        <taxon>Mucoromycetes</taxon>
        <taxon>Mucorales</taxon>
        <taxon>Mucorineae</taxon>
        <taxon>Rhizopodaceae</taxon>
        <taxon>Rhizopus</taxon>
    </lineage>
</organism>
<comment type="similarity">
    <text evidence="2">Belongs to the glycosyl hydrolase 20 family.</text>
</comment>
<dbReference type="InterPro" id="IPR017853">
    <property type="entry name" value="GH"/>
</dbReference>
<dbReference type="InterPro" id="IPR015883">
    <property type="entry name" value="Glyco_hydro_20_cat"/>
</dbReference>
<dbReference type="GO" id="GO:0016020">
    <property type="term" value="C:membrane"/>
    <property type="evidence" value="ECO:0007669"/>
    <property type="project" value="TreeGrafter"/>
</dbReference>
<dbReference type="PANTHER" id="PTHR22600">
    <property type="entry name" value="BETA-HEXOSAMINIDASE"/>
    <property type="match status" value="1"/>
</dbReference>
<dbReference type="InterPro" id="IPR029019">
    <property type="entry name" value="HEX_eukaryotic_N"/>
</dbReference>
<evidence type="ECO:0000259" key="11">
    <source>
        <dbReference type="Pfam" id="PF14845"/>
    </source>
</evidence>
<evidence type="ECO:0000256" key="8">
    <source>
        <dbReference type="PIRSR" id="PIRSR625705-1"/>
    </source>
</evidence>
<dbReference type="EC" id="3.2.1.52" evidence="3"/>
<keyword evidence="7" id="KW-0326">Glycosidase</keyword>
<feature type="domain" description="Glycoside hydrolase family 20 catalytic" evidence="10">
    <location>
        <begin position="165"/>
        <end position="384"/>
    </location>
</feature>
<evidence type="ECO:0000256" key="7">
    <source>
        <dbReference type="ARBA" id="ARBA00023295"/>
    </source>
</evidence>
<proteinExistence type="inferred from homology"/>
<dbReference type="AlphaFoldDB" id="A0A9P6YTN6"/>
<evidence type="ECO:0000256" key="5">
    <source>
        <dbReference type="ARBA" id="ARBA00022801"/>
    </source>
</evidence>
<dbReference type="InterPro" id="IPR025705">
    <property type="entry name" value="Beta_hexosaminidase_sua/sub"/>
</dbReference>
<evidence type="ECO:0000256" key="2">
    <source>
        <dbReference type="ARBA" id="ARBA00006285"/>
    </source>
</evidence>
<evidence type="ECO:0000256" key="1">
    <source>
        <dbReference type="ARBA" id="ARBA00001231"/>
    </source>
</evidence>
<gene>
    <name evidence="12" type="ORF">G6F50_011091</name>
</gene>
<evidence type="ECO:0000256" key="9">
    <source>
        <dbReference type="SAM" id="MobiDB-lite"/>
    </source>
</evidence>
<dbReference type="InterPro" id="IPR029018">
    <property type="entry name" value="Hex-like_dom2"/>
</dbReference>
<dbReference type="GO" id="GO:0030203">
    <property type="term" value="P:glycosaminoglycan metabolic process"/>
    <property type="evidence" value="ECO:0007669"/>
    <property type="project" value="TreeGrafter"/>
</dbReference>
<dbReference type="GO" id="GO:0004563">
    <property type="term" value="F:beta-N-acetylhexosaminidase activity"/>
    <property type="evidence" value="ECO:0007669"/>
    <property type="project" value="UniProtKB-EC"/>
</dbReference>
<feature type="active site" description="Proton donor" evidence="8">
    <location>
        <position position="334"/>
    </location>
</feature>
<dbReference type="PRINTS" id="PR00738">
    <property type="entry name" value="GLHYDRLASE20"/>
</dbReference>
<dbReference type="SUPFAM" id="SSF55545">
    <property type="entry name" value="beta-N-acetylhexosaminidase-like domain"/>
    <property type="match status" value="1"/>
</dbReference>
<feature type="domain" description="Beta-hexosaminidase eukaryotic type N-terminal" evidence="11">
    <location>
        <begin position="21"/>
        <end position="111"/>
    </location>
</feature>
<keyword evidence="13" id="KW-1185">Reference proteome</keyword>
<dbReference type="Gene3D" id="3.20.20.80">
    <property type="entry name" value="Glycosidases"/>
    <property type="match status" value="1"/>
</dbReference>
<keyword evidence="4" id="KW-0732">Signal</keyword>
<protein>
    <recommendedName>
        <fullName evidence="3">beta-N-acetylhexosaminidase</fullName>
        <ecNumber evidence="3">3.2.1.52</ecNumber>
    </recommendedName>
</protein>
<comment type="caution">
    <text evidence="12">The sequence shown here is derived from an EMBL/GenBank/DDBJ whole genome shotgun (WGS) entry which is preliminary data.</text>
</comment>
<dbReference type="Pfam" id="PF14845">
    <property type="entry name" value="Glycohydro_20b2"/>
    <property type="match status" value="1"/>
</dbReference>
<feature type="compositionally biased region" description="Acidic residues" evidence="9">
    <location>
        <begin position="132"/>
        <end position="143"/>
    </location>
</feature>
<accession>A0A9P6YTN6</accession>
<dbReference type="Proteomes" id="UP000740926">
    <property type="component" value="Unassembled WGS sequence"/>
</dbReference>
<evidence type="ECO:0000313" key="13">
    <source>
        <dbReference type="Proteomes" id="UP000740926"/>
    </source>
</evidence>
<dbReference type="GO" id="GO:0005975">
    <property type="term" value="P:carbohydrate metabolic process"/>
    <property type="evidence" value="ECO:0007669"/>
    <property type="project" value="InterPro"/>
</dbReference>
<sequence>METGLFELNLDDEFHITGSDSDILVEAIDRYTRLIMHDKWIPVQIEPYTASKNLHIKLRRLQINVEDINKELEYGVDESYELEIPDNETTATINSNTIWGAIRGLETFSQLIQYRPRLNKHGEQDIKNYHENDDDNDDDEEEDDIGFSRSFIANVPINIRDYPKFSHRGLMLDTSRNYFPVKDILRTIDAMAYNKMNVFHWHITDSHSFPIKLENAPELAHEGAYKLHQKRLIYRKKDVERVIDYAYRLGIRVIPEIDMPAHTGSWALSHKDIVTCSGKHYLDPSNDWSQRFAAEPGTGQLNPVLPKTYDIVNKVITEIGSLFKDNWYHGGGDEPIYKCWEQDESVLKYMKENNMTGVDLLDHFLDKELNTIQKIAGKVPILWEGI</sequence>
<keyword evidence="5" id="KW-0378">Hydrolase</keyword>
<reference evidence="12 13" key="1">
    <citation type="journal article" date="2020" name="Microb. Genom.">
        <title>Genetic diversity of clinical and environmental Mucorales isolates obtained from an investigation of mucormycosis cases among solid organ transplant recipients.</title>
        <authorList>
            <person name="Nguyen M.H."/>
            <person name="Kaul D."/>
            <person name="Muto C."/>
            <person name="Cheng S.J."/>
            <person name="Richter R.A."/>
            <person name="Bruno V.M."/>
            <person name="Liu G."/>
            <person name="Beyhan S."/>
            <person name="Sundermann A.J."/>
            <person name="Mounaud S."/>
            <person name="Pasculle A.W."/>
            <person name="Nierman W.C."/>
            <person name="Driscoll E."/>
            <person name="Cumbie R."/>
            <person name="Clancy C.J."/>
            <person name="Dupont C.L."/>
        </authorList>
    </citation>
    <scope>NUCLEOTIDE SEQUENCE [LARGE SCALE GENOMIC DNA]</scope>
    <source>
        <strain evidence="12 13">GL24</strain>
    </source>
</reference>
<dbReference type="PANTHER" id="PTHR22600:SF26">
    <property type="entry name" value="BETA-N-ACETYLHEXOSAMINIDASE"/>
    <property type="match status" value="1"/>
</dbReference>
<evidence type="ECO:0000256" key="6">
    <source>
        <dbReference type="ARBA" id="ARBA00023180"/>
    </source>
</evidence>
<keyword evidence="6" id="KW-0325">Glycoprotein</keyword>
<dbReference type="EMBL" id="JAANIU010002669">
    <property type="protein sequence ID" value="KAG1564369.1"/>
    <property type="molecule type" value="Genomic_DNA"/>
</dbReference>
<evidence type="ECO:0000256" key="3">
    <source>
        <dbReference type="ARBA" id="ARBA00012663"/>
    </source>
</evidence>
<dbReference type="Gene3D" id="3.30.379.10">
    <property type="entry name" value="Chitobiase/beta-hexosaminidase domain 2-like"/>
    <property type="match status" value="1"/>
</dbReference>
<dbReference type="Pfam" id="PF00728">
    <property type="entry name" value="Glyco_hydro_20"/>
    <property type="match status" value="1"/>
</dbReference>
<dbReference type="SUPFAM" id="SSF51445">
    <property type="entry name" value="(Trans)glycosidases"/>
    <property type="match status" value="1"/>
</dbReference>
<evidence type="ECO:0000259" key="10">
    <source>
        <dbReference type="Pfam" id="PF00728"/>
    </source>
</evidence>
<feature type="region of interest" description="Disordered" evidence="9">
    <location>
        <begin position="123"/>
        <end position="143"/>
    </location>
</feature>
<name>A0A9P6YTN6_9FUNG</name>
<evidence type="ECO:0000256" key="4">
    <source>
        <dbReference type="ARBA" id="ARBA00022729"/>
    </source>
</evidence>
<comment type="catalytic activity">
    <reaction evidence="1">
        <text>Hydrolysis of terminal non-reducing N-acetyl-D-hexosamine residues in N-acetyl-beta-D-hexosaminides.</text>
        <dbReference type="EC" id="3.2.1.52"/>
    </reaction>
</comment>